<dbReference type="Proteomes" id="UP001223720">
    <property type="component" value="Chromosome"/>
</dbReference>
<organism evidence="1 2">
    <name type="scientific">Methylorubrum extorquens</name>
    <name type="common">Methylobacterium dichloromethanicum</name>
    <name type="synonym">Methylobacterium extorquens</name>
    <dbReference type="NCBI Taxonomy" id="408"/>
    <lineage>
        <taxon>Bacteria</taxon>
        <taxon>Pseudomonadati</taxon>
        <taxon>Pseudomonadota</taxon>
        <taxon>Alphaproteobacteria</taxon>
        <taxon>Hyphomicrobiales</taxon>
        <taxon>Methylobacteriaceae</taxon>
        <taxon>Methylorubrum</taxon>
    </lineage>
</organism>
<accession>A0AAX3WBS9</accession>
<evidence type="ECO:0000313" key="2">
    <source>
        <dbReference type="Proteomes" id="UP001223720"/>
    </source>
</evidence>
<reference evidence="1" key="1">
    <citation type="journal article" date="2022" name="Biotechnol. Bioprocess Eng.">
        <title>Pan-genome Analysis Reveals Comparative Genomic Features of Central Metabolic Pathways in Methylorubrum extorquens.</title>
        <authorList>
            <person name="Lee G.M."/>
            <person name="Scott-Nevros Z.K."/>
            <person name="Lee S.-M."/>
            <person name="Kim D."/>
        </authorList>
    </citation>
    <scope>NUCLEOTIDE SEQUENCE</scope>
    <source>
        <strain evidence="1">ATCC 55366</strain>
    </source>
</reference>
<sequence length="108" mass="11515">MSHVSVDYAARASDHAVRRYAERVLGLPIPPGLDDQRALSHVRARGTDCAAIRQHLAGLGGVILAAGMRSGTVVVPLERMRLRVSEGTVVTVLTPEPKTLGRALRQAA</sequence>
<evidence type="ECO:0008006" key="3">
    <source>
        <dbReference type="Google" id="ProtNLM"/>
    </source>
</evidence>
<dbReference type="AlphaFoldDB" id="A0AAX3WBS9"/>
<evidence type="ECO:0000313" key="1">
    <source>
        <dbReference type="EMBL" id="WHQ68633.1"/>
    </source>
</evidence>
<dbReference type="EMBL" id="CP073633">
    <property type="protein sequence ID" value="WHQ68633.1"/>
    <property type="molecule type" value="Genomic_DNA"/>
</dbReference>
<protein>
    <recommendedName>
        <fullName evidence="3">SpoVT-AbrB domain-containing protein</fullName>
    </recommendedName>
</protein>
<name>A0AAX3WBS9_METEX</name>
<proteinExistence type="predicted"/>
<dbReference type="RefSeq" id="WP_283535238.1">
    <property type="nucleotide sequence ID" value="NZ_CP073633.1"/>
</dbReference>
<gene>
    <name evidence="1" type="ORF">KEC54_20020</name>
</gene>